<feature type="domain" description="Transposase IS204/IS1001/IS1096/IS1165 DDE" evidence="1">
    <location>
        <begin position="28"/>
        <end position="74"/>
    </location>
</feature>
<dbReference type="EMBL" id="QQWC01000002">
    <property type="protein sequence ID" value="REJ42985.1"/>
    <property type="molecule type" value="Genomic_DNA"/>
</dbReference>
<evidence type="ECO:0000313" key="2">
    <source>
        <dbReference type="EMBL" id="REJ42985.1"/>
    </source>
</evidence>
<comment type="caution">
    <text evidence="2">The sequence shown here is derived from an EMBL/GenBank/DDBJ whole genome shotgun (WGS) entry which is preliminary data.</text>
</comment>
<sequence>MSIVCDLERTNQLNLLPDKDLVDLCPHIEPYQVTKNRYFERRTTNGVVEGINNKLKLIKRRGYGFRNFRNFWVRSMLSWHLVC</sequence>
<reference evidence="2 3" key="1">
    <citation type="submission" date="2017-10" db="EMBL/GenBank/DDBJ databases">
        <title>A large-scale comparative metagenomic study reveals the eutrophication-driven functional interactions in six Microcystis-epibionts communities.</title>
        <authorList>
            <person name="Li Q."/>
            <person name="Lin F."/>
        </authorList>
    </citation>
    <scope>NUCLEOTIDE SEQUENCE [LARGE SCALE GENOMIC DNA]</scope>
    <source>
        <strain evidence="2">TF09</strain>
    </source>
</reference>
<name>A0A3E0L6E1_9CHRO</name>
<organism evidence="2 3">
    <name type="scientific">Microcystis flos-aquae TF09</name>
    <dbReference type="NCBI Taxonomy" id="2060473"/>
    <lineage>
        <taxon>Bacteria</taxon>
        <taxon>Bacillati</taxon>
        <taxon>Cyanobacteriota</taxon>
        <taxon>Cyanophyceae</taxon>
        <taxon>Oscillatoriophycideae</taxon>
        <taxon>Chroococcales</taxon>
        <taxon>Microcystaceae</taxon>
        <taxon>Microcystis</taxon>
    </lineage>
</organism>
<evidence type="ECO:0000313" key="3">
    <source>
        <dbReference type="Proteomes" id="UP000256873"/>
    </source>
</evidence>
<gene>
    <name evidence="2" type="ORF">DWQ54_08800</name>
</gene>
<accession>A0A3E0L6E1</accession>
<dbReference type="InterPro" id="IPR002560">
    <property type="entry name" value="Transposase_DDE"/>
</dbReference>
<dbReference type="Pfam" id="PF01610">
    <property type="entry name" value="DDE_Tnp_ISL3"/>
    <property type="match status" value="1"/>
</dbReference>
<dbReference type="AlphaFoldDB" id="A0A3E0L6E1"/>
<evidence type="ECO:0000259" key="1">
    <source>
        <dbReference type="Pfam" id="PF01610"/>
    </source>
</evidence>
<dbReference type="Proteomes" id="UP000256873">
    <property type="component" value="Unassembled WGS sequence"/>
</dbReference>
<proteinExistence type="predicted"/>
<protein>
    <recommendedName>
        <fullName evidence="1">Transposase IS204/IS1001/IS1096/IS1165 DDE domain-containing protein</fullName>
    </recommendedName>
</protein>